<evidence type="ECO:0000256" key="2">
    <source>
        <dbReference type="ARBA" id="ARBA00023004"/>
    </source>
</evidence>
<evidence type="ECO:0000256" key="4">
    <source>
        <dbReference type="ARBA" id="ARBA00023239"/>
    </source>
</evidence>
<keyword evidence="5 7" id="KW-0627">Porphyrin biosynthesis</keyword>
<keyword evidence="4 7" id="KW-0456">Lyase</keyword>
<evidence type="ECO:0000313" key="10">
    <source>
        <dbReference type="Proteomes" id="UP000643403"/>
    </source>
</evidence>
<dbReference type="NCBIfam" id="TIGR00109">
    <property type="entry name" value="hemH"/>
    <property type="match status" value="1"/>
</dbReference>
<protein>
    <recommendedName>
        <fullName evidence="7 8">Ferrochelatase</fullName>
        <ecNumber evidence="7 8">4.98.1.1</ecNumber>
    </recommendedName>
    <alternativeName>
        <fullName evidence="7">Heme synthase</fullName>
    </alternativeName>
    <alternativeName>
        <fullName evidence="7">Protoheme ferro-lyase</fullName>
    </alternativeName>
</protein>
<dbReference type="EC" id="4.98.1.1" evidence="7 8"/>
<dbReference type="PANTHER" id="PTHR11108">
    <property type="entry name" value="FERROCHELATASE"/>
    <property type="match status" value="1"/>
</dbReference>
<evidence type="ECO:0000256" key="8">
    <source>
        <dbReference type="RuleBase" id="RU000607"/>
    </source>
</evidence>
<evidence type="ECO:0000313" key="9">
    <source>
        <dbReference type="EMBL" id="GGZ68092.1"/>
    </source>
</evidence>
<dbReference type="PROSITE" id="PS00534">
    <property type="entry name" value="FERROCHELATASE"/>
    <property type="match status" value="1"/>
</dbReference>
<keyword evidence="7 8" id="KW-0963">Cytoplasm</keyword>
<comment type="catalytic activity">
    <reaction evidence="7 8">
        <text>heme b + 2 H(+) = protoporphyrin IX + Fe(2+)</text>
        <dbReference type="Rhea" id="RHEA:22584"/>
        <dbReference type="ChEBI" id="CHEBI:15378"/>
        <dbReference type="ChEBI" id="CHEBI:29033"/>
        <dbReference type="ChEBI" id="CHEBI:57306"/>
        <dbReference type="ChEBI" id="CHEBI:60344"/>
        <dbReference type="EC" id="4.98.1.1"/>
    </reaction>
</comment>
<evidence type="ECO:0000256" key="5">
    <source>
        <dbReference type="ARBA" id="ARBA00023244"/>
    </source>
</evidence>
<dbReference type="InterPro" id="IPR001015">
    <property type="entry name" value="Ferrochelatase"/>
</dbReference>
<dbReference type="RefSeq" id="WP_189450066.1">
    <property type="nucleotide sequence ID" value="NZ_BMXY01000003.1"/>
</dbReference>
<comment type="caution">
    <text evidence="9">The sequence shown here is derived from an EMBL/GenBank/DDBJ whole genome shotgun (WGS) entry which is preliminary data.</text>
</comment>
<comment type="similarity">
    <text evidence="1 7 8">Belongs to the ferrochelatase family.</text>
</comment>
<accession>A0ABQ3C4P5</accession>
<dbReference type="SUPFAM" id="SSF53800">
    <property type="entry name" value="Chelatase"/>
    <property type="match status" value="1"/>
</dbReference>
<evidence type="ECO:0000256" key="6">
    <source>
        <dbReference type="ARBA" id="ARBA00024536"/>
    </source>
</evidence>
<feature type="binding site" evidence="7">
    <location>
        <position position="193"/>
    </location>
    <ligand>
        <name>Fe(2+)</name>
        <dbReference type="ChEBI" id="CHEBI:29033"/>
    </ligand>
</feature>
<dbReference type="EMBL" id="BMXY01000003">
    <property type="protein sequence ID" value="GGZ68092.1"/>
    <property type="molecule type" value="Genomic_DNA"/>
</dbReference>
<dbReference type="InterPro" id="IPR019772">
    <property type="entry name" value="Ferrochelatase_AS"/>
</dbReference>
<organism evidence="9 10">
    <name type="scientific">Cognatilysobacter xinjiangensis</name>
    <dbReference type="NCBI Taxonomy" id="546892"/>
    <lineage>
        <taxon>Bacteria</taxon>
        <taxon>Pseudomonadati</taxon>
        <taxon>Pseudomonadota</taxon>
        <taxon>Gammaproteobacteria</taxon>
        <taxon>Lysobacterales</taxon>
        <taxon>Lysobacteraceae</taxon>
        <taxon>Cognatilysobacter</taxon>
    </lineage>
</organism>
<dbReference type="Proteomes" id="UP000643403">
    <property type="component" value="Unassembled WGS sequence"/>
</dbReference>
<dbReference type="InterPro" id="IPR033644">
    <property type="entry name" value="Ferrochelatase_C"/>
</dbReference>
<feature type="binding site" evidence="7">
    <location>
        <position position="274"/>
    </location>
    <ligand>
        <name>Fe(2+)</name>
        <dbReference type="ChEBI" id="CHEBI:29033"/>
    </ligand>
</feature>
<keyword evidence="3 7" id="KW-0350">Heme biosynthesis</keyword>
<gene>
    <name evidence="7 9" type="primary">hemH</name>
    <name evidence="9" type="ORF">GCM10008101_22990</name>
</gene>
<name>A0ABQ3C4P5_9GAMM</name>
<dbReference type="Pfam" id="PF00762">
    <property type="entry name" value="Ferrochelatase"/>
    <property type="match status" value="1"/>
</dbReference>
<dbReference type="InterPro" id="IPR033659">
    <property type="entry name" value="Ferrochelatase_N"/>
</dbReference>
<dbReference type="PANTHER" id="PTHR11108:SF1">
    <property type="entry name" value="FERROCHELATASE, MITOCHONDRIAL"/>
    <property type="match status" value="1"/>
</dbReference>
<sequence>MTAAPRTALVLANLGTPDAPTPADVRRYLSEFLHDHRVVSMTRWLWCPLLHFVILPLRGGPVAKKYASIWIDGEDGGSPLAVYTRRLARAVQAEMPDVRVVEAMRYRRPSLQGVLAQLEGEGYARILVLPLYPQYSTTTTASIEDVAARMDAIRPRVLADYHLDAGWVAAVADSIRAGREGLSGDRHLLFSFHGIPERLIRGGDPYQRQCEASAAAIADALGLEHRQWSLAYQSQFGKEKWIGPSTQATLQSLAARGVHDVDVACPGFAVDCLETLEEISEMLAHEFAQAGGRMNYIPCLNDSPAHARVIADIARRELDAIA</sequence>
<dbReference type="CDD" id="cd00419">
    <property type="entry name" value="Ferrochelatase_C"/>
    <property type="match status" value="1"/>
</dbReference>
<keyword evidence="2 7" id="KW-0408">Iron</keyword>
<evidence type="ECO:0000256" key="3">
    <source>
        <dbReference type="ARBA" id="ARBA00023133"/>
    </source>
</evidence>
<comment type="catalytic activity">
    <reaction evidence="6">
        <text>Fe-coproporphyrin III + 2 H(+) = coproporphyrin III + Fe(2+)</text>
        <dbReference type="Rhea" id="RHEA:49572"/>
        <dbReference type="ChEBI" id="CHEBI:15378"/>
        <dbReference type="ChEBI" id="CHEBI:29033"/>
        <dbReference type="ChEBI" id="CHEBI:68438"/>
        <dbReference type="ChEBI" id="CHEBI:131725"/>
        <dbReference type="EC" id="4.99.1.9"/>
    </reaction>
    <physiologicalReaction direction="right-to-left" evidence="6">
        <dbReference type="Rhea" id="RHEA:49574"/>
    </physiologicalReaction>
</comment>
<proteinExistence type="inferred from homology"/>
<evidence type="ECO:0000256" key="1">
    <source>
        <dbReference type="ARBA" id="ARBA00007718"/>
    </source>
</evidence>
<dbReference type="HAMAP" id="MF_00323">
    <property type="entry name" value="Ferrochelatase"/>
    <property type="match status" value="1"/>
</dbReference>
<reference evidence="10" key="1">
    <citation type="journal article" date="2019" name="Int. J. Syst. Evol. Microbiol.">
        <title>The Global Catalogue of Microorganisms (GCM) 10K type strain sequencing project: providing services to taxonomists for standard genome sequencing and annotation.</title>
        <authorList>
            <consortium name="The Broad Institute Genomics Platform"/>
            <consortium name="The Broad Institute Genome Sequencing Center for Infectious Disease"/>
            <person name="Wu L."/>
            <person name="Ma J."/>
        </authorList>
    </citation>
    <scope>NUCLEOTIDE SEQUENCE [LARGE SCALE GENOMIC DNA]</scope>
    <source>
        <strain evidence="10">KCTC 22558</strain>
    </source>
</reference>
<dbReference type="Gene3D" id="3.40.50.1400">
    <property type="match status" value="2"/>
</dbReference>
<keyword evidence="10" id="KW-1185">Reference proteome</keyword>
<comment type="subcellular location">
    <subcellularLocation>
        <location evidence="7 8">Cytoplasm</location>
    </subcellularLocation>
</comment>
<evidence type="ECO:0000256" key="7">
    <source>
        <dbReference type="HAMAP-Rule" id="MF_00323"/>
    </source>
</evidence>
<keyword evidence="7" id="KW-0479">Metal-binding</keyword>
<comment type="pathway">
    <text evidence="7 8">Porphyrin-containing compound metabolism; protoheme biosynthesis; protoheme from protoporphyrin-IX: step 1/1.</text>
</comment>
<dbReference type="CDD" id="cd03411">
    <property type="entry name" value="Ferrochelatase_N"/>
    <property type="match status" value="1"/>
</dbReference>
<comment type="function">
    <text evidence="7 8">Catalyzes the ferrous insertion into protoporphyrin IX.</text>
</comment>